<organism evidence="6">
    <name type="scientific">Ostreococcus tauri</name>
    <name type="common">Marine green alga</name>
    <dbReference type="NCBI Taxonomy" id="70448"/>
    <lineage>
        <taxon>Eukaryota</taxon>
        <taxon>Viridiplantae</taxon>
        <taxon>Chlorophyta</taxon>
        <taxon>Mamiellophyceae</taxon>
        <taxon>Mamiellales</taxon>
        <taxon>Bathycoccaceae</taxon>
        <taxon>Ostreococcus</taxon>
    </lineage>
</organism>
<dbReference type="Gene3D" id="3.50.30.30">
    <property type="match status" value="1"/>
</dbReference>
<dbReference type="InterPro" id="IPR003137">
    <property type="entry name" value="PA_domain"/>
</dbReference>
<keyword evidence="3" id="KW-1015">Disulfide bond</keyword>
<proteinExistence type="predicted"/>
<keyword evidence="4" id="KW-0812">Transmembrane</keyword>
<dbReference type="PROSITE" id="PS01186">
    <property type="entry name" value="EGF_2"/>
    <property type="match status" value="1"/>
</dbReference>
<evidence type="ECO:0000313" key="6">
    <source>
        <dbReference type="EMBL" id="OUS47336.1"/>
    </source>
</evidence>
<accession>A0A1Y5ICU4</accession>
<reference evidence="6" key="1">
    <citation type="submission" date="2017-04" db="EMBL/GenBank/DDBJ databases">
        <title>Population genomics of picophytoplankton unveils novel chromosome hypervariability.</title>
        <authorList>
            <consortium name="DOE Joint Genome Institute"/>
            <person name="Blanc-Mathieu R."/>
            <person name="Krasovec M."/>
            <person name="Hebrard M."/>
            <person name="Yau S."/>
            <person name="Desgranges E."/>
            <person name="Martin J."/>
            <person name="Schackwitz W."/>
            <person name="Kuo A."/>
            <person name="Salin G."/>
            <person name="Donnadieu C."/>
            <person name="Desdevises Y."/>
            <person name="Sanchez-Ferandin S."/>
            <person name="Moreau H."/>
            <person name="Rivals E."/>
            <person name="Grigoriev I.V."/>
            <person name="Grimsley N."/>
            <person name="Eyre-Walker A."/>
            <person name="Piganeau G."/>
        </authorList>
    </citation>
    <scope>NUCLEOTIDE SEQUENCE [LARGE SCALE GENOMIC DNA]</scope>
    <source>
        <strain evidence="6">RCC 1115</strain>
    </source>
</reference>
<dbReference type="SUPFAM" id="SSF52025">
    <property type="entry name" value="PA domain"/>
    <property type="match status" value="1"/>
</dbReference>
<name>A0A1Y5ICU4_OSTTA</name>
<protein>
    <recommendedName>
        <fullName evidence="5">EGF-like domain-containing protein</fullName>
    </recommendedName>
</protein>
<dbReference type="PANTHER" id="PTHR22702">
    <property type="entry name" value="PROTEASE-ASSOCIATED DOMAIN-CONTAINING PROTEIN"/>
    <property type="match status" value="1"/>
</dbReference>
<dbReference type="EMBL" id="KZ155778">
    <property type="protein sequence ID" value="OUS47336.1"/>
    <property type="molecule type" value="Genomic_DNA"/>
</dbReference>
<sequence>MSDTDAYDASGVVDLVEGETTRYVGADVGSGAFVMYRFEVACAPTDAEISFRRAARARATEETNGATNGVDAAEILFVLRRGRVANPTVLGFDVEDAITYTMFPYEDAGNVDARGVETGAWYLQLIVVTGRLRSGFEITHTLFGSRAAKYAEFNGCELDDGTLSVSVRGANETRTFREPFVAEPDYGACGNDTHSCYLGEKHSGFPDQGRGAERMGVGPIDARAVVAMSIPVGFDSDFFLLAGDARKFLGDYERGWFTTDGLLNASLTSDPSRLLSQMTVNRTEMPFDHEACGTLLNAADLRGAVCVTSRGGCFFSQKTLNCQNAGAVMTVIIDTEFEPLAAVNWIGSHPPSSLRIPTVVMNLIDGNKLLTRMYDEPEVNIRADVYECRPKVKCQTCAPGLTSPETNCTTARCPGMDELFSYNCSARGECRFDSNQIEFSCACEDGYSGLGCETTDAIKSDTSRHHVNKGTERAVIGVVCGIFSAVVLLLVLVQIRRRRMRGGLPAHFLWKPDDDEPSNVTNRVVASTSAA</sequence>
<gene>
    <name evidence="6" type="ORF">BE221DRAFT_7357</name>
</gene>
<evidence type="ECO:0000256" key="2">
    <source>
        <dbReference type="ARBA" id="ARBA00023180"/>
    </source>
</evidence>
<keyword evidence="2" id="KW-0325">Glycoprotein</keyword>
<evidence type="ECO:0000256" key="3">
    <source>
        <dbReference type="PROSITE-ProRule" id="PRU00076"/>
    </source>
</evidence>
<dbReference type="PROSITE" id="PS50026">
    <property type="entry name" value="EGF_3"/>
    <property type="match status" value="1"/>
</dbReference>
<dbReference type="InterPro" id="IPR000742">
    <property type="entry name" value="EGF"/>
</dbReference>
<dbReference type="InterPro" id="IPR046450">
    <property type="entry name" value="PA_dom_sf"/>
</dbReference>
<keyword evidence="1" id="KW-0732">Signal</keyword>
<feature type="disulfide bond" evidence="3">
    <location>
        <begin position="443"/>
        <end position="452"/>
    </location>
</feature>
<evidence type="ECO:0000256" key="4">
    <source>
        <dbReference type="SAM" id="Phobius"/>
    </source>
</evidence>
<feature type="disulfide bond" evidence="3">
    <location>
        <begin position="424"/>
        <end position="441"/>
    </location>
</feature>
<evidence type="ECO:0000259" key="5">
    <source>
        <dbReference type="PROSITE" id="PS50026"/>
    </source>
</evidence>
<dbReference type="Pfam" id="PF02225">
    <property type="entry name" value="PA"/>
    <property type="match status" value="1"/>
</dbReference>
<dbReference type="PROSITE" id="PS00022">
    <property type="entry name" value="EGF_1"/>
    <property type="match status" value="1"/>
</dbReference>
<evidence type="ECO:0000256" key="1">
    <source>
        <dbReference type="ARBA" id="ARBA00022729"/>
    </source>
</evidence>
<dbReference type="Proteomes" id="UP000195557">
    <property type="component" value="Unassembled WGS sequence"/>
</dbReference>
<dbReference type="CDD" id="cd00538">
    <property type="entry name" value="PA"/>
    <property type="match status" value="1"/>
</dbReference>
<keyword evidence="4" id="KW-1133">Transmembrane helix</keyword>
<comment type="caution">
    <text evidence="3">Lacks conserved residue(s) required for the propagation of feature annotation.</text>
</comment>
<dbReference type="AlphaFoldDB" id="A0A1Y5ICU4"/>
<dbReference type="PANTHER" id="PTHR22702:SF1">
    <property type="entry name" value="PROTEASE-ASSOCIATED DOMAIN-CONTAINING PROTEIN 1"/>
    <property type="match status" value="1"/>
</dbReference>
<feature type="domain" description="EGF-like" evidence="5">
    <location>
        <begin position="415"/>
        <end position="453"/>
    </location>
</feature>
<keyword evidence="4" id="KW-0472">Membrane</keyword>
<feature type="transmembrane region" description="Helical" evidence="4">
    <location>
        <begin position="474"/>
        <end position="493"/>
    </location>
</feature>
<keyword evidence="3" id="KW-0245">EGF-like domain</keyword>